<reference evidence="10 11" key="1">
    <citation type="submission" date="2024-01" db="EMBL/GenBank/DDBJ databases">
        <title>Genome assemblies of Stephania.</title>
        <authorList>
            <person name="Yang L."/>
        </authorList>
    </citation>
    <scope>NUCLEOTIDE SEQUENCE [LARGE SCALE GENOMIC DNA]</scope>
    <source>
        <strain evidence="10">YNDBR</strain>
        <tissue evidence="10">Leaf</tissue>
    </source>
</reference>
<evidence type="ECO:0000256" key="4">
    <source>
        <dbReference type="ARBA" id="ARBA00022526"/>
    </source>
</evidence>
<dbReference type="SUPFAM" id="SSF55347">
    <property type="entry name" value="Glyceraldehyde-3-phosphate dehydrogenase-like, C-terminal domain"/>
    <property type="match status" value="1"/>
</dbReference>
<dbReference type="EC" id="1.1.1.49" evidence="3"/>
<dbReference type="AlphaFoldDB" id="A0AAP0K2J6"/>
<dbReference type="Gene3D" id="3.30.360.10">
    <property type="entry name" value="Dihydrodipicolinate Reductase, domain 2"/>
    <property type="match status" value="1"/>
</dbReference>
<evidence type="ECO:0000256" key="3">
    <source>
        <dbReference type="ARBA" id="ARBA00013019"/>
    </source>
</evidence>
<dbReference type="PRINTS" id="PR00079">
    <property type="entry name" value="G6PDHDRGNASE"/>
</dbReference>
<dbReference type="Proteomes" id="UP001420932">
    <property type="component" value="Unassembled WGS sequence"/>
</dbReference>
<dbReference type="Gene3D" id="1.25.40.540">
    <property type="entry name" value="TAP42-like family"/>
    <property type="match status" value="1"/>
</dbReference>
<evidence type="ECO:0000259" key="9">
    <source>
        <dbReference type="Pfam" id="PF00479"/>
    </source>
</evidence>
<dbReference type="InterPro" id="IPR001282">
    <property type="entry name" value="G6P_DH"/>
</dbReference>
<dbReference type="GO" id="GO:0004345">
    <property type="term" value="F:glucose-6-phosphate dehydrogenase activity"/>
    <property type="evidence" value="ECO:0007669"/>
    <property type="project" value="UniProtKB-EC"/>
</dbReference>
<dbReference type="InterPro" id="IPR036291">
    <property type="entry name" value="NAD(P)-bd_dom_sf"/>
</dbReference>
<comment type="caution">
    <text evidence="10">The sequence shown here is derived from an EMBL/GenBank/DDBJ whole genome shotgun (WGS) entry which is preliminary data.</text>
</comment>
<dbReference type="GO" id="GO:0050661">
    <property type="term" value="F:NADP binding"/>
    <property type="evidence" value="ECO:0007669"/>
    <property type="project" value="InterPro"/>
</dbReference>
<evidence type="ECO:0000256" key="5">
    <source>
        <dbReference type="ARBA" id="ARBA00022857"/>
    </source>
</evidence>
<dbReference type="PROSITE" id="PS00069">
    <property type="entry name" value="G6P_DEHYDROGENASE"/>
    <property type="match status" value="1"/>
</dbReference>
<dbReference type="InterPro" id="IPR022674">
    <property type="entry name" value="G6P_DH_NAD-bd"/>
</dbReference>
<dbReference type="EMBL" id="JBBNAF010000005">
    <property type="protein sequence ID" value="KAK9143462.1"/>
    <property type="molecule type" value="Genomic_DNA"/>
</dbReference>
<feature type="domain" description="Glucose-6-phosphate dehydrogenase NAD-binding" evidence="9">
    <location>
        <begin position="75"/>
        <end position="113"/>
    </location>
</feature>
<dbReference type="GO" id="GO:0009051">
    <property type="term" value="P:pentose-phosphate shunt, oxidative branch"/>
    <property type="evidence" value="ECO:0007669"/>
    <property type="project" value="TreeGrafter"/>
</dbReference>
<dbReference type="Pfam" id="PF04177">
    <property type="entry name" value="TAP42"/>
    <property type="match status" value="1"/>
</dbReference>
<comment type="catalytic activity">
    <reaction evidence="8">
        <text>D-glucose 6-phosphate + NADP(+) = 6-phospho-D-glucono-1,5-lactone + NADPH + H(+)</text>
        <dbReference type="Rhea" id="RHEA:15841"/>
        <dbReference type="ChEBI" id="CHEBI:15378"/>
        <dbReference type="ChEBI" id="CHEBI:57783"/>
        <dbReference type="ChEBI" id="CHEBI:57955"/>
        <dbReference type="ChEBI" id="CHEBI:58349"/>
        <dbReference type="ChEBI" id="CHEBI:61548"/>
        <dbReference type="EC" id="1.1.1.49"/>
    </reaction>
</comment>
<keyword evidence="11" id="KW-1185">Reference proteome</keyword>
<evidence type="ECO:0000256" key="7">
    <source>
        <dbReference type="ARBA" id="ARBA00023277"/>
    </source>
</evidence>
<dbReference type="Pfam" id="PF00479">
    <property type="entry name" value="G6PD_N"/>
    <property type="match status" value="1"/>
</dbReference>
<evidence type="ECO:0000256" key="1">
    <source>
        <dbReference type="ARBA" id="ARBA00004937"/>
    </source>
</evidence>
<dbReference type="SUPFAM" id="SSF51735">
    <property type="entry name" value="NAD(P)-binding Rossmann-fold domains"/>
    <property type="match status" value="1"/>
</dbReference>
<sequence length="148" mass="17127">MGEWKIDEGMPLPALFEQSRKVHSMASESTIDQETLRKGCEGFRRCEEMIGKIGLFSANEAKEDISTSNLKYLLPFGKDLDTSEELSTQLGDLFDEKQLYRIDHYLGKELVQNLLVLRFANRFFLPMWNRDNIDNIQVKIDDFLSLVS</sequence>
<keyword evidence="4" id="KW-0313">Glucose metabolism</keyword>
<organism evidence="10 11">
    <name type="scientific">Stephania yunnanensis</name>
    <dbReference type="NCBI Taxonomy" id="152371"/>
    <lineage>
        <taxon>Eukaryota</taxon>
        <taxon>Viridiplantae</taxon>
        <taxon>Streptophyta</taxon>
        <taxon>Embryophyta</taxon>
        <taxon>Tracheophyta</taxon>
        <taxon>Spermatophyta</taxon>
        <taxon>Magnoliopsida</taxon>
        <taxon>Ranunculales</taxon>
        <taxon>Menispermaceae</taxon>
        <taxon>Menispermoideae</taxon>
        <taxon>Cissampelideae</taxon>
        <taxon>Stephania</taxon>
    </lineage>
</organism>
<dbReference type="PANTHER" id="PTHR23429:SF0">
    <property type="entry name" value="GLUCOSE-6-PHOSPHATE 1-DEHYDROGENASE"/>
    <property type="match status" value="1"/>
</dbReference>
<dbReference type="InterPro" id="IPR038511">
    <property type="entry name" value="TAP42/TAP46-like_sf"/>
</dbReference>
<accession>A0AAP0K2J6</accession>
<evidence type="ECO:0000256" key="8">
    <source>
        <dbReference type="ARBA" id="ARBA00048749"/>
    </source>
</evidence>
<evidence type="ECO:0000313" key="11">
    <source>
        <dbReference type="Proteomes" id="UP001420932"/>
    </source>
</evidence>
<keyword evidence="6" id="KW-0560">Oxidoreductase</keyword>
<keyword evidence="5" id="KW-0521">NADP</keyword>
<gene>
    <name evidence="10" type="ORF">Syun_012862</name>
</gene>
<dbReference type="InterPro" id="IPR007304">
    <property type="entry name" value="TAP46-like"/>
</dbReference>
<evidence type="ECO:0000256" key="2">
    <source>
        <dbReference type="ARBA" id="ARBA00009975"/>
    </source>
</evidence>
<protein>
    <recommendedName>
        <fullName evidence="3">glucose-6-phosphate dehydrogenase (NADP(+))</fullName>
        <ecNumber evidence="3">1.1.1.49</ecNumber>
    </recommendedName>
</protein>
<dbReference type="InterPro" id="IPR019796">
    <property type="entry name" value="G6P_DH_AS"/>
</dbReference>
<evidence type="ECO:0000313" key="10">
    <source>
        <dbReference type="EMBL" id="KAK9143462.1"/>
    </source>
</evidence>
<dbReference type="GO" id="GO:0005829">
    <property type="term" value="C:cytosol"/>
    <property type="evidence" value="ECO:0007669"/>
    <property type="project" value="TreeGrafter"/>
</dbReference>
<comment type="pathway">
    <text evidence="1">Carbohydrate degradation; pentose phosphate pathway; D-ribulose 5-phosphate from D-glucose 6-phosphate (oxidative stage): step 1/3.</text>
</comment>
<keyword evidence="7" id="KW-0119">Carbohydrate metabolism</keyword>
<dbReference type="PANTHER" id="PTHR23429">
    <property type="entry name" value="GLUCOSE-6-PHOSPHATE 1-DEHYDROGENASE G6PD"/>
    <property type="match status" value="1"/>
</dbReference>
<evidence type="ECO:0000256" key="6">
    <source>
        <dbReference type="ARBA" id="ARBA00023002"/>
    </source>
</evidence>
<dbReference type="GO" id="GO:0006006">
    <property type="term" value="P:glucose metabolic process"/>
    <property type="evidence" value="ECO:0007669"/>
    <property type="project" value="UniProtKB-KW"/>
</dbReference>
<comment type="similarity">
    <text evidence="2">Belongs to the glucose-6-phosphate dehydrogenase family.</text>
</comment>
<name>A0AAP0K2J6_9MAGN</name>
<proteinExistence type="inferred from homology"/>
<dbReference type="GO" id="GO:0009966">
    <property type="term" value="P:regulation of signal transduction"/>
    <property type="evidence" value="ECO:0007669"/>
    <property type="project" value="InterPro"/>
</dbReference>